<evidence type="ECO:0000256" key="7">
    <source>
        <dbReference type="SAM" id="MobiDB-lite"/>
    </source>
</evidence>
<dbReference type="SUPFAM" id="SSF56112">
    <property type="entry name" value="Protein kinase-like (PK-like)"/>
    <property type="match status" value="1"/>
</dbReference>
<dbReference type="InterPro" id="IPR051035">
    <property type="entry name" value="Mito_inheritance_9"/>
</dbReference>
<protein>
    <recommendedName>
        <fullName evidence="3">Altered inheritance of mitochondria protein 9, mitochondrial</fullName>
    </recommendedName>
    <alternativeName>
        <fullName evidence="6">Found in mitochondrial proteome protein 29</fullName>
    </alternativeName>
</protein>
<dbReference type="GO" id="GO:0005739">
    <property type="term" value="C:mitochondrion"/>
    <property type="evidence" value="ECO:0007669"/>
    <property type="project" value="UniProtKB-SubCell"/>
</dbReference>
<gene>
    <name evidence="8" type="ORF">ARAM_005771</name>
</gene>
<evidence type="ECO:0000256" key="6">
    <source>
        <dbReference type="ARBA" id="ARBA00031849"/>
    </source>
</evidence>
<dbReference type="Gene3D" id="3.30.200.20">
    <property type="entry name" value="Phosphorylase Kinase, domain 1"/>
    <property type="match status" value="1"/>
</dbReference>
<accession>A0A0F8U787</accession>
<evidence type="ECO:0000256" key="1">
    <source>
        <dbReference type="ARBA" id="ARBA00004173"/>
    </source>
</evidence>
<dbReference type="STRING" id="308745.A0A0F8U787"/>
<comment type="caution">
    <text evidence="8">The sequence shown here is derived from an EMBL/GenBank/DDBJ whole genome shotgun (WGS) entry which is preliminary data.</text>
</comment>
<keyword evidence="9" id="KW-1185">Reference proteome</keyword>
<name>A0A0F8U787_9EURO</name>
<dbReference type="AlphaFoldDB" id="A0A0F8U787"/>
<dbReference type="OrthoDB" id="2831558at2759"/>
<dbReference type="EMBL" id="JZBS01003280">
    <property type="protein sequence ID" value="KKK15453.1"/>
    <property type="molecule type" value="Genomic_DNA"/>
</dbReference>
<evidence type="ECO:0000256" key="2">
    <source>
        <dbReference type="ARBA" id="ARBA00005543"/>
    </source>
</evidence>
<evidence type="ECO:0000256" key="4">
    <source>
        <dbReference type="ARBA" id="ARBA00022946"/>
    </source>
</evidence>
<dbReference type="PANTHER" id="PTHR36091:SF1">
    <property type="entry name" value="ALTERED INHERITANCE OF MITOCHONDRIA PROTEIN 9, MITOCHONDRIAL"/>
    <property type="match status" value="1"/>
</dbReference>
<feature type="region of interest" description="Disordered" evidence="7">
    <location>
        <begin position="47"/>
        <end position="69"/>
    </location>
</feature>
<keyword evidence="4" id="KW-0809">Transit peptide</keyword>
<keyword evidence="5" id="KW-0496">Mitochondrion</keyword>
<sequence length="299" mass="33705">MKLVLRASWTVGSIGTFTLTKHVLCQLLSTRLRCDIQNLKQISKQYRRSMSKDSSSPPGLPGVDMRPSETDWNSSDEFFKFTRGRFIVEEAKNLQMRETRFDLNQLARVAADSVGAGQCISIKKYPDGMFNKTFLMTMDNGQEVVSKVPNPNAGVPHFTTASEVATMDFARKVLDTPVPQVYLWNSQAESHPVGAEFIIMDKVKGVPLSQVWGTMKLPQKLKADIERIKLDSDAAVAGTDLVLEVKESLGDLWPDKGFIEHAQYDDCKAALDNVKCQILEQLAETEEEKAKYERYWPFD</sequence>
<proteinExistence type="inferred from homology"/>
<evidence type="ECO:0000256" key="3">
    <source>
        <dbReference type="ARBA" id="ARBA00016197"/>
    </source>
</evidence>
<evidence type="ECO:0000313" key="9">
    <source>
        <dbReference type="Proteomes" id="UP000034291"/>
    </source>
</evidence>
<dbReference type="PANTHER" id="PTHR36091">
    <property type="entry name" value="ALTERED INHERITANCE OF MITOCHONDRIA PROTEIN 9, MITOCHONDRIAL"/>
    <property type="match status" value="1"/>
</dbReference>
<evidence type="ECO:0000256" key="5">
    <source>
        <dbReference type="ARBA" id="ARBA00023128"/>
    </source>
</evidence>
<dbReference type="Proteomes" id="UP000034291">
    <property type="component" value="Unassembled WGS sequence"/>
</dbReference>
<comment type="subcellular location">
    <subcellularLocation>
        <location evidence="1">Mitochondrion</location>
    </subcellularLocation>
</comment>
<comment type="similarity">
    <text evidence="2">Belongs to the AIM9 family.</text>
</comment>
<evidence type="ECO:0000313" key="8">
    <source>
        <dbReference type="EMBL" id="KKK15453.1"/>
    </source>
</evidence>
<reference evidence="8 9" key="1">
    <citation type="submission" date="2015-02" db="EMBL/GenBank/DDBJ databases">
        <title>Draft Genome Sequences of Two Closely-Related Aflatoxigenic Aspergillus Species Obtained from the Cote d'Ivoire.</title>
        <authorList>
            <person name="Moore G.G."/>
            <person name="Beltz S.B."/>
            <person name="Mack B.M."/>
        </authorList>
    </citation>
    <scope>NUCLEOTIDE SEQUENCE [LARGE SCALE GENOMIC DNA]</scope>
    <source>
        <strain evidence="8 9">SRRC1468</strain>
    </source>
</reference>
<organism evidence="8 9">
    <name type="scientific">Aspergillus rambellii</name>
    <dbReference type="NCBI Taxonomy" id="308745"/>
    <lineage>
        <taxon>Eukaryota</taxon>
        <taxon>Fungi</taxon>
        <taxon>Dikarya</taxon>
        <taxon>Ascomycota</taxon>
        <taxon>Pezizomycotina</taxon>
        <taxon>Eurotiomycetes</taxon>
        <taxon>Eurotiomycetidae</taxon>
        <taxon>Eurotiales</taxon>
        <taxon>Aspergillaceae</taxon>
        <taxon>Aspergillus</taxon>
        <taxon>Aspergillus subgen. Nidulantes</taxon>
    </lineage>
</organism>
<dbReference type="InterPro" id="IPR011009">
    <property type="entry name" value="Kinase-like_dom_sf"/>
</dbReference>